<protein>
    <submittedName>
        <fullName evidence="1">Uncharacterized protein</fullName>
    </submittedName>
</protein>
<accession>A0A067BUM0</accession>
<gene>
    <name evidence="1" type="ORF">SPRG_16302</name>
</gene>
<sequence>MTQRPALLSSDGPLNVARRELNIIADSIEIQGKDPAWGSNECMDCTHTSAVASWASSPTKLVFQTQCNFAESYSQLKGRDRVLTSVLHATGLLDVHVVKVETARGGCCRMSPAQLHHNRTRLHRYPYGAYDHGKDWPNYASIDDLWTETVTMKLDLSIERVQDGEGKEPNVESYFRRCVLVVWPQSRSFLAACMPNLARALASGAASLPPRGSALVLVAGKASVVTLTKTMDYCHAIAASDATQRDEAVALRSLLQAS</sequence>
<organism evidence="1 2">
    <name type="scientific">Saprolegnia parasitica (strain CBS 223.65)</name>
    <dbReference type="NCBI Taxonomy" id="695850"/>
    <lineage>
        <taxon>Eukaryota</taxon>
        <taxon>Sar</taxon>
        <taxon>Stramenopiles</taxon>
        <taxon>Oomycota</taxon>
        <taxon>Saprolegniomycetes</taxon>
        <taxon>Saprolegniales</taxon>
        <taxon>Saprolegniaceae</taxon>
        <taxon>Saprolegnia</taxon>
    </lineage>
</organism>
<dbReference type="Proteomes" id="UP000030745">
    <property type="component" value="Unassembled WGS sequence"/>
</dbReference>
<dbReference type="KEGG" id="spar:SPRG_16302"/>
<proteinExistence type="predicted"/>
<keyword evidence="2" id="KW-1185">Reference proteome</keyword>
<evidence type="ECO:0000313" key="2">
    <source>
        <dbReference type="Proteomes" id="UP000030745"/>
    </source>
</evidence>
<dbReference type="AlphaFoldDB" id="A0A067BUM0"/>
<dbReference type="RefSeq" id="XP_012210987.1">
    <property type="nucleotide sequence ID" value="XM_012355597.1"/>
</dbReference>
<dbReference type="OrthoDB" id="10578008at2759"/>
<name>A0A067BUM0_SAPPC</name>
<evidence type="ECO:0000313" key="1">
    <source>
        <dbReference type="EMBL" id="KDO18312.1"/>
    </source>
</evidence>
<reference evidence="1 2" key="1">
    <citation type="journal article" date="2013" name="PLoS Genet.">
        <title>Distinctive expansion of potential virulence genes in the genome of the oomycete fish pathogen Saprolegnia parasitica.</title>
        <authorList>
            <person name="Jiang R.H."/>
            <person name="de Bruijn I."/>
            <person name="Haas B.J."/>
            <person name="Belmonte R."/>
            <person name="Lobach L."/>
            <person name="Christie J."/>
            <person name="van den Ackerveken G."/>
            <person name="Bottin A."/>
            <person name="Bulone V."/>
            <person name="Diaz-Moreno S.M."/>
            <person name="Dumas B."/>
            <person name="Fan L."/>
            <person name="Gaulin E."/>
            <person name="Govers F."/>
            <person name="Grenville-Briggs L.J."/>
            <person name="Horner N.R."/>
            <person name="Levin J.Z."/>
            <person name="Mammella M."/>
            <person name="Meijer H.J."/>
            <person name="Morris P."/>
            <person name="Nusbaum C."/>
            <person name="Oome S."/>
            <person name="Phillips A.J."/>
            <person name="van Rooyen D."/>
            <person name="Rzeszutek E."/>
            <person name="Saraiva M."/>
            <person name="Secombes C.J."/>
            <person name="Seidl M.F."/>
            <person name="Snel B."/>
            <person name="Stassen J.H."/>
            <person name="Sykes S."/>
            <person name="Tripathy S."/>
            <person name="van den Berg H."/>
            <person name="Vega-Arreguin J.C."/>
            <person name="Wawra S."/>
            <person name="Young S.K."/>
            <person name="Zeng Q."/>
            <person name="Dieguez-Uribeondo J."/>
            <person name="Russ C."/>
            <person name="Tyler B.M."/>
            <person name="van West P."/>
        </authorList>
    </citation>
    <scope>NUCLEOTIDE SEQUENCE [LARGE SCALE GENOMIC DNA]</scope>
    <source>
        <strain evidence="1 2">CBS 223.65</strain>
    </source>
</reference>
<dbReference type="VEuPathDB" id="FungiDB:SPRG_16302"/>
<dbReference type="GeneID" id="24137940"/>
<dbReference type="EMBL" id="KK583458">
    <property type="protein sequence ID" value="KDO18312.1"/>
    <property type="molecule type" value="Genomic_DNA"/>
</dbReference>